<organism evidence="4 5">
    <name type="scientific">Motilibacter deserti</name>
    <dbReference type="NCBI Taxonomy" id="2714956"/>
    <lineage>
        <taxon>Bacteria</taxon>
        <taxon>Bacillati</taxon>
        <taxon>Actinomycetota</taxon>
        <taxon>Actinomycetes</taxon>
        <taxon>Motilibacterales</taxon>
        <taxon>Motilibacteraceae</taxon>
        <taxon>Motilibacter</taxon>
    </lineage>
</organism>
<dbReference type="Pfam" id="PF13556">
    <property type="entry name" value="HTH_30"/>
    <property type="match status" value="1"/>
</dbReference>
<dbReference type="Proteomes" id="UP000800981">
    <property type="component" value="Unassembled WGS sequence"/>
</dbReference>
<evidence type="ECO:0000256" key="1">
    <source>
        <dbReference type="ARBA" id="ARBA00006754"/>
    </source>
</evidence>
<feature type="domain" description="CdaR GGDEF-like" evidence="3">
    <location>
        <begin position="172"/>
        <end position="290"/>
    </location>
</feature>
<dbReference type="Gene3D" id="1.10.10.2840">
    <property type="entry name" value="PucR C-terminal helix-turn-helix domain"/>
    <property type="match status" value="1"/>
</dbReference>
<dbReference type="PANTHER" id="PTHR33744:SF1">
    <property type="entry name" value="DNA-BINDING TRANSCRIPTIONAL ACTIVATOR ADER"/>
    <property type="match status" value="1"/>
</dbReference>
<dbReference type="InterPro" id="IPR042070">
    <property type="entry name" value="PucR_C-HTH_sf"/>
</dbReference>
<proteinExistence type="inferred from homology"/>
<gene>
    <name evidence="4" type="ORF">G9H71_13250</name>
</gene>
<evidence type="ECO:0000313" key="5">
    <source>
        <dbReference type="Proteomes" id="UP000800981"/>
    </source>
</evidence>
<evidence type="ECO:0000259" key="2">
    <source>
        <dbReference type="Pfam" id="PF13556"/>
    </source>
</evidence>
<dbReference type="InterPro" id="IPR025736">
    <property type="entry name" value="PucR_C-HTH_dom"/>
</dbReference>
<dbReference type="EMBL" id="JAANNP010000010">
    <property type="protein sequence ID" value="NHC14749.1"/>
    <property type="molecule type" value="Genomic_DNA"/>
</dbReference>
<evidence type="ECO:0000313" key="4">
    <source>
        <dbReference type="EMBL" id="NHC14749.1"/>
    </source>
</evidence>
<sequence>MSAQLQRIVDGLAARVRRPVLIEDRRQRVIVYSEQAEPMDAVRRLSILRRQTTPEVVAWFRAAGINQARGPIRTPGSEELGILPRVCVPVWHRDLLLGYVWFIDADRSMSDDEIGAVSDATTDLALALYRENLANELASQRETESVRLLLGEHAEARRHAAQALLDDGLFTSDGPVTALVALLRLRPDSVLDDDTRLGLEQALSSTIRWAGPRAAVHLLRYDHAVLVLAGHDRPGNASVDAVAEHLHEAVAGATRRMDGVVSTVVGVGQRHARLVDARTSYDEALQSARVAVHLPSGSRVAHWSQLGIYRVLSQLSGDSELGGAVIHPGLDRLFAEESARPLLETLETYLDLAGNAHATAERLRLHRTSLYYRLQRLEQMAGTDLKDGSERLCLHLALKLARLTGRYEPRT</sequence>
<comment type="similarity">
    <text evidence="1">Belongs to the CdaR family.</text>
</comment>
<feature type="domain" description="PucR C-terminal helix-turn-helix" evidence="2">
    <location>
        <begin position="342"/>
        <end position="400"/>
    </location>
</feature>
<keyword evidence="5" id="KW-1185">Reference proteome</keyword>
<reference evidence="4 5" key="1">
    <citation type="submission" date="2020-03" db="EMBL/GenBank/DDBJ databases">
        <title>Two novel Motilibacter sp.</title>
        <authorList>
            <person name="Liu S."/>
        </authorList>
    </citation>
    <scope>NUCLEOTIDE SEQUENCE [LARGE SCALE GENOMIC DNA]</scope>
    <source>
        <strain evidence="4 5">E257</strain>
    </source>
</reference>
<accession>A0ABX0GV09</accession>
<dbReference type="RefSeq" id="WP_166282576.1">
    <property type="nucleotide sequence ID" value="NZ_JAANNP010000010.1"/>
</dbReference>
<dbReference type="PANTHER" id="PTHR33744">
    <property type="entry name" value="CARBOHYDRATE DIACID REGULATOR"/>
    <property type="match status" value="1"/>
</dbReference>
<evidence type="ECO:0000259" key="3">
    <source>
        <dbReference type="Pfam" id="PF17853"/>
    </source>
</evidence>
<dbReference type="InterPro" id="IPR041522">
    <property type="entry name" value="CdaR_GGDEF"/>
</dbReference>
<dbReference type="Pfam" id="PF17853">
    <property type="entry name" value="GGDEF_2"/>
    <property type="match status" value="1"/>
</dbReference>
<protein>
    <submittedName>
        <fullName evidence="4">PucR family transcriptional regulator</fullName>
    </submittedName>
</protein>
<comment type="caution">
    <text evidence="4">The sequence shown here is derived from an EMBL/GenBank/DDBJ whole genome shotgun (WGS) entry which is preliminary data.</text>
</comment>
<dbReference type="InterPro" id="IPR051448">
    <property type="entry name" value="CdaR-like_regulators"/>
</dbReference>
<name>A0ABX0GV09_9ACTN</name>